<keyword evidence="5" id="KW-1003">Cell membrane</keyword>
<dbReference type="GO" id="GO:0005047">
    <property type="term" value="F:signal recognition particle binding"/>
    <property type="evidence" value="ECO:0007669"/>
    <property type="project" value="TreeGrafter"/>
</dbReference>
<dbReference type="Pfam" id="PF00448">
    <property type="entry name" value="SRP54"/>
    <property type="match status" value="1"/>
</dbReference>
<dbReference type="GO" id="GO:0006614">
    <property type="term" value="P:SRP-dependent cotranslational protein targeting to membrane"/>
    <property type="evidence" value="ECO:0007669"/>
    <property type="project" value="UniProtKB-UniRule"/>
</dbReference>
<dbReference type="GO" id="GO:0044781">
    <property type="term" value="P:bacterial-type flagellum organization"/>
    <property type="evidence" value="ECO:0007669"/>
    <property type="project" value="UniProtKB-UniRule"/>
</dbReference>
<dbReference type="AlphaFoldDB" id="A0A084H3V5"/>
<gene>
    <name evidence="15" type="ORF">GS18_0204895</name>
</gene>
<evidence type="ECO:0000256" key="9">
    <source>
        <dbReference type="ARBA" id="ARBA00023134"/>
    </source>
</evidence>
<dbReference type="Gene3D" id="1.20.120.1380">
    <property type="entry name" value="Flagellar FlhF biosynthesis protein, N domain"/>
    <property type="match status" value="1"/>
</dbReference>
<dbReference type="GO" id="GO:0005886">
    <property type="term" value="C:plasma membrane"/>
    <property type="evidence" value="ECO:0007669"/>
    <property type="project" value="UniProtKB-SubCell"/>
</dbReference>
<dbReference type="FunFam" id="3.40.50.300:FF:000695">
    <property type="entry name" value="Flagellar biosynthesis regulator FlhF"/>
    <property type="match status" value="1"/>
</dbReference>
<dbReference type="PANTHER" id="PTHR43134:SF3">
    <property type="entry name" value="FLAGELLAR BIOSYNTHESIS PROTEIN FLHF"/>
    <property type="match status" value="1"/>
</dbReference>
<comment type="function">
    <text evidence="12">Necessary for flagellar biosynthesis. May be involved in translocation of the flagellum.</text>
</comment>
<evidence type="ECO:0000256" key="12">
    <source>
        <dbReference type="ARBA" id="ARBA00025337"/>
    </source>
</evidence>
<dbReference type="InterPro" id="IPR000897">
    <property type="entry name" value="SRP54_GTPase_dom"/>
</dbReference>
<dbReference type="OrthoDB" id="9778554at2"/>
<keyword evidence="16" id="KW-1185">Reference proteome</keyword>
<evidence type="ECO:0000256" key="2">
    <source>
        <dbReference type="ARBA" id="ARBA00008531"/>
    </source>
</evidence>
<evidence type="ECO:0000256" key="10">
    <source>
        <dbReference type="ARBA" id="ARBA00023136"/>
    </source>
</evidence>
<evidence type="ECO:0000256" key="1">
    <source>
        <dbReference type="ARBA" id="ARBA00004413"/>
    </source>
</evidence>
<proteinExistence type="inferred from homology"/>
<keyword evidence="11" id="KW-1006">Bacterial flagellum protein export</keyword>
<dbReference type="CDD" id="cd17873">
    <property type="entry name" value="FlhF"/>
    <property type="match status" value="1"/>
</dbReference>
<organism evidence="15 16">
    <name type="scientific">Metabacillus indicus</name>
    <name type="common">Bacillus indicus</name>
    <dbReference type="NCBI Taxonomy" id="246786"/>
    <lineage>
        <taxon>Bacteria</taxon>
        <taxon>Bacillati</taxon>
        <taxon>Bacillota</taxon>
        <taxon>Bacilli</taxon>
        <taxon>Bacillales</taxon>
        <taxon>Bacillaceae</taxon>
        <taxon>Metabacillus</taxon>
    </lineage>
</organism>
<keyword evidence="10" id="KW-0472">Membrane</keyword>
<dbReference type="SUPFAM" id="SSF52540">
    <property type="entry name" value="P-loop containing nucleoside triphosphate hydrolases"/>
    <property type="match status" value="1"/>
</dbReference>
<dbReference type="InterPro" id="IPR020006">
    <property type="entry name" value="FlhF"/>
</dbReference>
<dbReference type="Proteomes" id="UP000028549">
    <property type="component" value="Unassembled WGS sequence"/>
</dbReference>
<evidence type="ECO:0000313" key="16">
    <source>
        <dbReference type="Proteomes" id="UP000028549"/>
    </source>
</evidence>
<dbReference type="PANTHER" id="PTHR43134">
    <property type="entry name" value="SIGNAL RECOGNITION PARTICLE RECEPTOR SUBUNIT ALPHA"/>
    <property type="match status" value="1"/>
</dbReference>
<evidence type="ECO:0000256" key="3">
    <source>
        <dbReference type="ARBA" id="ARBA00014919"/>
    </source>
</evidence>
<keyword evidence="6" id="KW-0547">Nucleotide-binding</keyword>
<evidence type="ECO:0000256" key="8">
    <source>
        <dbReference type="ARBA" id="ARBA00022927"/>
    </source>
</evidence>
<evidence type="ECO:0000256" key="11">
    <source>
        <dbReference type="ARBA" id="ARBA00023225"/>
    </source>
</evidence>
<evidence type="ECO:0000256" key="13">
    <source>
        <dbReference type="NCBIfam" id="TIGR03499"/>
    </source>
</evidence>
<reference evidence="15 16" key="1">
    <citation type="journal article" date="2005" name="Int. J. Syst. Evol. Microbiol.">
        <title>Bacillus cibi sp. nov., isolated from jeotgal, a traditional Korean fermented seafood.</title>
        <authorList>
            <person name="Yoon J.H."/>
            <person name="Lee C.H."/>
            <person name="Oh T.K."/>
        </authorList>
    </citation>
    <scope>NUCLEOTIDE SEQUENCE [LARGE SCALE GENOMIC DNA]</scope>
    <source>
        <strain evidence="15 16">DSM 16189</strain>
    </source>
</reference>
<accession>A0A084H3V5</accession>
<protein>
    <recommendedName>
        <fullName evidence="3 13">Flagellar biosynthesis protein FlhF</fullName>
    </recommendedName>
</protein>
<dbReference type="InterPro" id="IPR027417">
    <property type="entry name" value="P-loop_NTPase"/>
</dbReference>
<evidence type="ECO:0000256" key="6">
    <source>
        <dbReference type="ARBA" id="ARBA00022741"/>
    </source>
</evidence>
<name>A0A084H3V5_METID</name>
<comment type="subcellular location">
    <subcellularLocation>
        <location evidence="1">Cell membrane</location>
        <topology evidence="1">Peripheral membrane protein</topology>
        <orientation evidence="1">Cytoplasmic side</orientation>
    </subcellularLocation>
</comment>
<dbReference type="RefSeq" id="WP_029565610.1">
    <property type="nucleotide sequence ID" value="NZ_JNVC02000001.1"/>
</dbReference>
<keyword evidence="7" id="KW-1005">Bacterial flagellum biogenesis</keyword>
<dbReference type="GO" id="GO:0005525">
    <property type="term" value="F:GTP binding"/>
    <property type="evidence" value="ECO:0007669"/>
    <property type="project" value="UniProtKB-UniRule"/>
</dbReference>
<keyword evidence="8" id="KW-0653">Protein transport</keyword>
<evidence type="ECO:0000313" key="15">
    <source>
        <dbReference type="EMBL" id="KEZ54267.1"/>
    </source>
</evidence>
<keyword evidence="4" id="KW-0813">Transport</keyword>
<dbReference type="EMBL" id="JNVC02000001">
    <property type="protein sequence ID" value="KEZ54267.1"/>
    <property type="molecule type" value="Genomic_DNA"/>
</dbReference>
<dbReference type="STRING" id="246786.GS18_0204895"/>
<feature type="domain" description="SRP54-type proteins GTP-binding" evidence="14">
    <location>
        <begin position="165"/>
        <end position="356"/>
    </location>
</feature>
<dbReference type="Gene3D" id="3.40.50.300">
    <property type="entry name" value="P-loop containing nucleotide triphosphate hydrolases"/>
    <property type="match status" value="1"/>
</dbReference>
<comment type="caution">
    <text evidence="15">The sequence shown here is derived from an EMBL/GenBank/DDBJ whole genome shotgun (WGS) entry which is preliminary data.</text>
</comment>
<dbReference type="GO" id="GO:0003924">
    <property type="term" value="F:GTPase activity"/>
    <property type="evidence" value="ECO:0007669"/>
    <property type="project" value="UniProtKB-UniRule"/>
</dbReference>
<dbReference type="SMART" id="SM00962">
    <property type="entry name" value="SRP54"/>
    <property type="match status" value="1"/>
</dbReference>
<dbReference type="InterPro" id="IPR047040">
    <property type="entry name" value="FlhF__GTPase_dom"/>
</dbReference>
<dbReference type="GO" id="GO:0015031">
    <property type="term" value="P:protein transport"/>
    <property type="evidence" value="ECO:0007669"/>
    <property type="project" value="UniProtKB-KW"/>
</dbReference>
<keyword evidence="9" id="KW-0342">GTP-binding</keyword>
<dbReference type="NCBIfam" id="TIGR03499">
    <property type="entry name" value="FlhF"/>
    <property type="match status" value="1"/>
</dbReference>
<sequence>MKVKKFLAANMQEAMQQIKKDLGKDAVILSSKNVYKGGILGFFAQKKVEVIAGHDPDPVFRTMPAPKKERAQEILSETSLLSEMREVKSLVKSLREQEEADNLPQELKELERLLAEKEVQGRADILSELRELEGERSLQDLVLKASEVMAEKLAAFPFNGISHEKKYILAAGPTGVGKTTTLAKLAAESMLKEKKKIAFITTDTYRIAAIDQIRTYAGILNAPLKVCYTAEDVKEAKESFAEMDAVFIDTAGRNYRNKEFVQELKDLLGANDDTETFLVLSAASKYSDMQEIYLNFSAMNPEKLIFTKIDETAAKGSLYDFVQFARLGVSYISNGQNVPDDIMPASAKMMAEEIMR</sequence>
<evidence type="ECO:0000256" key="4">
    <source>
        <dbReference type="ARBA" id="ARBA00022448"/>
    </source>
</evidence>
<evidence type="ECO:0000259" key="14">
    <source>
        <dbReference type="SMART" id="SM00962"/>
    </source>
</evidence>
<evidence type="ECO:0000256" key="5">
    <source>
        <dbReference type="ARBA" id="ARBA00022475"/>
    </source>
</evidence>
<comment type="similarity">
    <text evidence="2">Belongs to the GTP-binding SRP family.</text>
</comment>
<evidence type="ECO:0000256" key="7">
    <source>
        <dbReference type="ARBA" id="ARBA00022795"/>
    </source>
</evidence>